<dbReference type="PANTHER" id="PTHR12110">
    <property type="entry name" value="HYDROXYPYRUVATE ISOMERASE"/>
    <property type="match status" value="1"/>
</dbReference>
<dbReference type="Gene3D" id="3.20.20.150">
    <property type="entry name" value="Divalent-metal-dependent TIM barrel enzymes"/>
    <property type="match status" value="1"/>
</dbReference>
<dbReference type="PANTHER" id="PTHR12110:SF41">
    <property type="entry name" value="INOSOSE DEHYDRATASE"/>
    <property type="match status" value="1"/>
</dbReference>
<dbReference type="InterPro" id="IPR050312">
    <property type="entry name" value="IolE/XylAMocC-like"/>
</dbReference>
<evidence type="ECO:0000313" key="4">
    <source>
        <dbReference type="Proteomes" id="UP001597108"/>
    </source>
</evidence>
<name>A0ABW3IYX4_9RHOB</name>
<reference evidence="4" key="1">
    <citation type="journal article" date="2019" name="Int. J. Syst. Evol. Microbiol.">
        <title>The Global Catalogue of Microorganisms (GCM) 10K type strain sequencing project: providing services to taxonomists for standard genome sequencing and annotation.</title>
        <authorList>
            <consortium name="The Broad Institute Genomics Platform"/>
            <consortium name="The Broad Institute Genome Sequencing Center for Infectious Disease"/>
            <person name="Wu L."/>
            <person name="Ma J."/>
        </authorList>
    </citation>
    <scope>NUCLEOTIDE SEQUENCE [LARGE SCALE GENOMIC DNA]</scope>
    <source>
        <strain evidence="4">CCUG 60524</strain>
    </source>
</reference>
<dbReference type="Pfam" id="PF01261">
    <property type="entry name" value="AP_endonuc_2"/>
    <property type="match status" value="1"/>
</dbReference>
<proteinExistence type="predicted"/>
<dbReference type="Proteomes" id="UP001597108">
    <property type="component" value="Unassembled WGS sequence"/>
</dbReference>
<gene>
    <name evidence="3" type="ORF">ACFQ2S_24070</name>
</gene>
<keyword evidence="1" id="KW-1133">Transmembrane helix</keyword>
<comment type="caution">
    <text evidence="3">The sequence shown here is derived from an EMBL/GenBank/DDBJ whole genome shotgun (WGS) entry which is preliminary data.</text>
</comment>
<sequence>MLTPLIYPASIENNVAPQRLSLLQVARGASFCGPMLAMSLLSLVPMFIPFFVFQRKLIDGIATTGLKGGSVDRGPTTPHERKSELVEKPLIIVFTKPWMEPLPELAGKLAGLGFGGVELAVRPGYQVEPENVNADLPGAVRLLAEHGLKTASIASDPDEATIEACGAAGVGIIRLCAPIDMEAGYLASIDHHRRRFDAPLPVLERTGVAIGVQNHYGEHVGSALGLAHLLSGYDPKQVCAVLDMAHCAVDGEPVCIAVDIARPHLNGLVNFKSACHLRANGPEMEAEYVVHWTTHDHGGYNWRDLVGALHGVGFAGAFCIPAEYSQLAGRTGQRMGDEILPFLRKDIAHLKVLVAEIYT</sequence>
<feature type="transmembrane region" description="Helical" evidence="1">
    <location>
        <begin position="28"/>
        <end position="53"/>
    </location>
</feature>
<keyword evidence="1" id="KW-0472">Membrane</keyword>
<protein>
    <submittedName>
        <fullName evidence="3">TIM barrel protein</fullName>
    </submittedName>
</protein>
<keyword evidence="4" id="KW-1185">Reference proteome</keyword>
<feature type="domain" description="Xylose isomerase-like TIM barrel" evidence="2">
    <location>
        <begin position="109"/>
        <end position="324"/>
    </location>
</feature>
<dbReference type="InterPro" id="IPR013022">
    <property type="entry name" value="Xyl_isomerase-like_TIM-brl"/>
</dbReference>
<dbReference type="RefSeq" id="WP_386079085.1">
    <property type="nucleotide sequence ID" value="NZ_JBHTJT010000060.1"/>
</dbReference>
<organism evidence="3 4">
    <name type="scientific">Tropicimonas aquimaris</name>
    <dbReference type="NCBI Taxonomy" id="914152"/>
    <lineage>
        <taxon>Bacteria</taxon>
        <taxon>Pseudomonadati</taxon>
        <taxon>Pseudomonadota</taxon>
        <taxon>Alphaproteobacteria</taxon>
        <taxon>Rhodobacterales</taxon>
        <taxon>Roseobacteraceae</taxon>
        <taxon>Tropicimonas</taxon>
    </lineage>
</organism>
<dbReference type="InterPro" id="IPR036237">
    <property type="entry name" value="Xyl_isomerase-like_sf"/>
</dbReference>
<evidence type="ECO:0000259" key="2">
    <source>
        <dbReference type="Pfam" id="PF01261"/>
    </source>
</evidence>
<keyword evidence="1" id="KW-0812">Transmembrane</keyword>
<accession>A0ABW3IYX4</accession>
<dbReference type="SUPFAM" id="SSF51658">
    <property type="entry name" value="Xylose isomerase-like"/>
    <property type="match status" value="1"/>
</dbReference>
<evidence type="ECO:0000256" key="1">
    <source>
        <dbReference type="SAM" id="Phobius"/>
    </source>
</evidence>
<evidence type="ECO:0000313" key="3">
    <source>
        <dbReference type="EMBL" id="MFD0982716.1"/>
    </source>
</evidence>
<dbReference type="EMBL" id="JBHTJT010000060">
    <property type="protein sequence ID" value="MFD0982716.1"/>
    <property type="molecule type" value="Genomic_DNA"/>
</dbReference>